<evidence type="ECO:0000256" key="5">
    <source>
        <dbReference type="ARBA" id="ARBA00022679"/>
    </source>
</evidence>
<keyword evidence="6" id="KW-0547">Nucleotide-binding</keyword>
<reference evidence="13 14" key="1">
    <citation type="submission" date="2019-02" db="EMBL/GenBank/DDBJ databases">
        <title>Deep-cultivation of Planctomycetes and their phenomic and genomic characterization uncovers novel biology.</title>
        <authorList>
            <person name="Wiegand S."/>
            <person name="Jogler M."/>
            <person name="Boedeker C."/>
            <person name="Pinto D."/>
            <person name="Vollmers J."/>
            <person name="Rivas-Marin E."/>
            <person name="Kohn T."/>
            <person name="Peeters S.H."/>
            <person name="Heuer A."/>
            <person name="Rast P."/>
            <person name="Oberbeckmann S."/>
            <person name="Bunk B."/>
            <person name="Jeske O."/>
            <person name="Meyerdierks A."/>
            <person name="Storesund J.E."/>
            <person name="Kallscheuer N."/>
            <person name="Luecker S."/>
            <person name="Lage O.M."/>
            <person name="Pohl T."/>
            <person name="Merkel B.J."/>
            <person name="Hornburger P."/>
            <person name="Mueller R.-W."/>
            <person name="Bruemmer F."/>
            <person name="Labrenz M."/>
            <person name="Spormann A.M."/>
            <person name="Op den Camp H."/>
            <person name="Overmann J."/>
            <person name="Amann R."/>
            <person name="Jetten M.S.M."/>
            <person name="Mascher T."/>
            <person name="Medema M.H."/>
            <person name="Devos D.P."/>
            <person name="Kaster A.-K."/>
            <person name="Ovreas L."/>
            <person name="Rohde M."/>
            <person name="Galperin M.Y."/>
            <person name="Jogler C."/>
        </authorList>
    </citation>
    <scope>NUCLEOTIDE SEQUENCE [LARGE SCALE GENOMIC DNA]</scope>
    <source>
        <strain evidence="13 14">K23_9</strain>
    </source>
</reference>
<keyword evidence="7" id="KW-0418">Kinase</keyword>
<dbReference type="PANTHER" id="PTHR43065:SF46">
    <property type="entry name" value="C4-DICARBOXYLATE TRANSPORT SENSOR PROTEIN DCTB"/>
    <property type="match status" value="1"/>
</dbReference>
<keyword evidence="10" id="KW-0472">Membrane</keyword>
<accession>A0A517NTI4</accession>
<dbReference type="SUPFAM" id="SSF55874">
    <property type="entry name" value="ATPase domain of HSP90 chaperone/DNA topoisomerase II/histidine kinase"/>
    <property type="match status" value="1"/>
</dbReference>
<keyword evidence="5 13" id="KW-0808">Transferase</keyword>
<dbReference type="Gene3D" id="6.10.340.10">
    <property type="match status" value="1"/>
</dbReference>
<evidence type="ECO:0000256" key="9">
    <source>
        <dbReference type="ARBA" id="ARBA00023012"/>
    </source>
</evidence>
<evidence type="ECO:0000256" key="6">
    <source>
        <dbReference type="ARBA" id="ARBA00022741"/>
    </source>
</evidence>
<evidence type="ECO:0000256" key="3">
    <source>
        <dbReference type="ARBA" id="ARBA00012438"/>
    </source>
</evidence>
<evidence type="ECO:0000256" key="7">
    <source>
        <dbReference type="ARBA" id="ARBA00022777"/>
    </source>
</evidence>
<dbReference type="InterPro" id="IPR004358">
    <property type="entry name" value="Sig_transdc_His_kin-like_C"/>
</dbReference>
<feature type="domain" description="HAMP" evidence="12">
    <location>
        <begin position="223"/>
        <end position="275"/>
    </location>
</feature>
<evidence type="ECO:0000256" key="2">
    <source>
        <dbReference type="ARBA" id="ARBA00004370"/>
    </source>
</evidence>
<dbReference type="SMART" id="SM00304">
    <property type="entry name" value="HAMP"/>
    <property type="match status" value="1"/>
</dbReference>
<evidence type="ECO:0000256" key="10">
    <source>
        <dbReference type="SAM" id="Phobius"/>
    </source>
</evidence>
<name>A0A517NTI4_9BACT</name>
<dbReference type="PROSITE" id="PS50885">
    <property type="entry name" value="HAMP"/>
    <property type="match status" value="1"/>
</dbReference>
<organism evidence="13 14">
    <name type="scientific">Stieleria marina</name>
    <dbReference type="NCBI Taxonomy" id="1930275"/>
    <lineage>
        <taxon>Bacteria</taxon>
        <taxon>Pseudomonadati</taxon>
        <taxon>Planctomycetota</taxon>
        <taxon>Planctomycetia</taxon>
        <taxon>Pirellulales</taxon>
        <taxon>Pirellulaceae</taxon>
        <taxon>Stieleria</taxon>
    </lineage>
</organism>
<dbReference type="CDD" id="cd06225">
    <property type="entry name" value="HAMP"/>
    <property type="match status" value="1"/>
</dbReference>
<dbReference type="PROSITE" id="PS50109">
    <property type="entry name" value="HIS_KIN"/>
    <property type="match status" value="1"/>
</dbReference>
<dbReference type="EMBL" id="CP036526">
    <property type="protein sequence ID" value="QDT10432.1"/>
    <property type="molecule type" value="Genomic_DNA"/>
</dbReference>
<comment type="subcellular location">
    <subcellularLocation>
        <location evidence="2">Membrane</location>
    </subcellularLocation>
</comment>
<dbReference type="PRINTS" id="PR00344">
    <property type="entry name" value="BCTRLSENSOR"/>
</dbReference>
<dbReference type="GO" id="GO:0000155">
    <property type="term" value="F:phosphorelay sensor kinase activity"/>
    <property type="evidence" value="ECO:0007669"/>
    <property type="project" value="InterPro"/>
</dbReference>
<dbReference type="RefSeq" id="WP_145417997.1">
    <property type="nucleotide sequence ID" value="NZ_CP036526.1"/>
</dbReference>
<dbReference type="SMART" id="SM00388">
    <property type="entry name" value="HisKA"/>
    <property type="match status" value="1"/>
</dbReference>
<dbReference type="AlphaFoldDB" id="A0A517NTI4"/>
<dbReference type="InterPro" id="IPR003594">
    <property type="entry name" value="HATPase_dom"/>
</dbReference>
<dbReference type="Pfam" id="PF02518">
    <property type="entry name" value="HATPase_c"/>
    <property type="match status" value="1"/>
</dbReference>
<dbReference type="InterPro" id="IPR036097">
    <property type="entry name" value="HisK_dim/P_sf"/>
</dbReference>
<dbReference type="SUPFAM" id="SSF47384">
    <property type="entry name" value="Homodimeric domain of signal transducing histidine kinase"/>
    <property type="match status" value="1"/>
</dbReference>
<dbReference type="Gene3D" id="3.30.565.10">
    <property type="entry name" value="Histidine kinase-like ATPase, C-terminal domain"/>
    <property type="match status" value="1"/>
</dbReference>
<dbReference type="SUPFAM" id="SSF158472">
    <property type="entry name" value="HAMP domain-like"/>
    <property type="match status" value="1"/>
</dbReference>
<dbReference type="Pfam" id="PF00672">
    <property type="entry name" value="HAMP"/>
    <property type="match status" value="1"/>
</dbReference>
<keyword evidence="10" id="KW-1133">Transmembrane helix</keyword>
<evidence type="ECO:0000313" key="13">
    <source>
        <dbReference type="EMBL" id="QDT10432.1"/>
    </source>
</evidence>
<proteinExistence type="predicted"/>
<feature type="transmembrane region" description="Helical" evidence="10">
    <location>
        <begin position="199"/>
        <end position="219"/>
    </location>
</feature>
<dbReference type="PANTHER" id="PTHR43065">
    <property type="entry name" value="SENSOR HISTIDINE KINASE"/>
    <property type="match status" value="1"/>
</dbReference>
<protein>
    <recommendedName>
        <fullName evidence="3">histidine kinase</fullName>
        <ecNumber evidence="3">2.7.13.3</ecNumber>
    </recommendedName>
</protein>
<keyword evidence="14" id="KW-1185">Reference proteome</keyword>
<evidence type="ECO:0000313" key="14">
    <source>
        <dbReference type="Proteomes" id="UP000319817"/>
    </source>
</evidence>
<dbReference type="OrthoDB" id="226486at2"/>
<evidence type="ECO:0000256" key="4">
    <source>
        <dbReference type="ARBA" id="ARBA00022553"/>
    </source>
</evidence>
<keyword evidence="9" id="KW-0902">Two-component regulatory system</keyword>
<feature type="transmembrane region" description="Helical" evidence="10">
    <location>
        <begin position="12"/>
        <end position="33"/>
    </location>
</feature>
<dbReference type="EC" id="2.7.13.3" evidence="3"/>
<evidence type="ECO:0000259" key="11">
    <source>
        <dbReference type="PROSITE" id="PS50109"/>
    </source>
</evidence>
<keyword evidence="10" id="KW-0812">Transmembrane</keyword>
<dbReference type="GO" id="GO:0016020">
    <property type="term" value="C:membrane"/>
    <property type="evidence" value="ECO:0007669"/>
    <property type="project" value="UniProtKB-SubCell"/>
</dbReference>
<dbReference type="InterPro" id="IPR003660">
    <property type="entry name" value="HAMP_dom"/>
</dbReference>
<gene>
    <name evidence="13" type="primary">zraS_2</name>
    <name evidence="13" type="ORF">K239x_23880</name>
</gene>
<feature type="domain" description="Histidine kinase" evidence="11">
    <location>
        <begin position="310"/>
        <end position="533"/>
    </location>
</feature>
<evidence type="ECO:0000256" key="8">
    <source>
        <dbReference type="ARBA" id="ARBA00022840"/>
    </source>
</evidence>
<dbReference type="InterPro" id="IPR005467">
    <property type="entry name" value="His_kinase_dom"/>
</dbReference>
<dbReference type="InterPro" id="IPR003661">
    <property type="entry name" value="HisK_dim/P_dom"/>
</dbReference>
<dbReference type="Gene3D" id="1.10.287.130">
    <property type="match status" value="1"/>
</dbReference>
<keyword evidence="4" id="KW-0597">Phosphoprotein</keyword>
<dbReference type="CDD" id="cd00082">
    <property type="entry name" value="HisKA"/>
    <property type="match status" value="1"/>
</dbReference>
<sequence length="555" mass="61767">MLRRRSIRTKLVYALTVLTMIFCFLAFSGVWGVQRYRELADSVSQQAVQIPFANDLVRTANSIRRGYGQLAEIRDQRGILGPSFLARHEIKTANAAIDGDLRHIQITLDAYATQVSTGKDDVQMLVDKSLQQQSLWEIQEALDAIRDKWGQVNLDTNDGHDRFVDRTNELVAQAESHLELIHSEMAKFSEQVNGQYDRWIWFNLVCTVTAIVLLLLLWFSFKSMVAQPFQTLLEGSRLVAAGQYGHRIDLGTSDELSELADAMNSMSTKFRDVYDRQNELNAELDEQVRQRTREVIQNEQLASVGFLAAGVAHEINNPLASIAWSAESLQSDLDDVLMAGTGIQSNPEFTEALQSNLQRIQDEAYRCKGITDGLLDFSRLGDVSRSSTDLCKLVHSVVSIVSKLGKYKCKTIRIHSDDQVHAHVNSHEIQQVILNLVTNALESVSTDGAVDVHVRTRGQSAYVGVYDDGCGMSQQVLDHLFEPFFTRRRDGTGTGLGLSITYRIVSQHHGSLTASSDGDGKGSKLELTLPVNAVTKETLSNQTNLGWEHDAKAVA</sequence>
<evidence type="ECO:0000259" key="12">
    <source>
        <dbReference type="PROSITE" id="PS50885"/>
    </source>
</evidence>
<comment type="catalytic activity">
    <reaction evidence="1">
        <text>ATP + protein L-histidine = ADP + protein N-phospho-L-histidine.</text>
        <dbReference type="EC" id="2.7.13.3"/>
    </reaction>
</comment>
<dbReference type="SMART" id="SM00387">
    <property type="entry name" value="HATPase_c"/>
    <property type="match status" value="1"/>
</dbReference>
<dbReference type="GO" id="GO:0005524">
    <property type="term" value="F:ATP binding"/>
    <property type="evidence" value="ECO:0007669"/>
    <property type="project" value="UniProtKB-KW"/>
</dbReference>
<dbReference type="InterPro" id="IPR036890">
    <property type="entry name" value="HATPase_C_sf"/>
</dbReference>
<evidence type="ECO:0000256" key="1">
    <source>
        <dbReference type="ARBA" id="ARBA00000085"/>
    </source>
</evidence>
<dbReference type="Pfam" id="PF00512">
    <property type="entry name" value="HisKA"/>
    <property type="match status" value="1"/>
</dbReference>
<dbReference type="Proteomes" id="UP000319817">
    <property type="component" value="Chromosome"/>
</dbReference>
<keyword evidence="8" id="KW-0067">ATP-binding</keyword>